<reference evidence="2 3" key="1">
    <citation type="submission" date="2019-04" db="EMBL/GenBank/DDBJ databases">
        <title>Fungal friends and foes A comparative genomics study of 23 Aspergillus species from section Flavi.</title>
        <authorList>
            <consortium name="DOE Joint Genome Institute"/>
            <person name="Kjaerbolling I."/>
            <person name="Vesth T.C."/>
            <person name="Frisvad J.C."/>
            <person name="Nybo J.L."/>
            <person name="Theobald S."/>
            <person name="Kildgaard S."/>
            <person name="Petersen T.I."/>
            <person name="Kuo A."/>
            <person name="Sato A."/>
            <person name="Lyhne E.K."/>
            <person name="Kogle M.E."/>
            <person name="Wiebenga A."/>
            <person name="Kun R.S."/>
            <person name="Lubbers R.J."/>
            <person name="Makela M.R."/>
            <person name="Barry K."/>
            <person name="Chovatia M."/>
            <person name="Clum A."/>
            <person name="Daum C."/>
            <person name="Haridas S."/>
            <person name="He G."/>
            <person name="LaButti K."/>
            <person name="Lipzen A."/>
            <person name="Mondo S."/>
            <person name="Pangilinan J."/>
            <person name="Riley R."/>
            <person name="Salamov A."/>
            <person name="Simmons B.A."/>
            <person name="Magnuson J.K."/>
            <person name="Henrissat B."/>
            <person name="Mortensen U.H."/>
            <person name="Larsen T.O."/>
            <person name="De vries R.P."/>
            <person name="Grigoriev I.V."/>
            <person name="Machida M."/>
            <person name="Baker S.E."/>
            <person name="Andersen M.R."/>
        </authorList>
    </citation>
    <scope>NUCLEOTIDE SEQUENCE [LARGE SCALE GENOMIC DNA]</scope>
    <source>
        <strain evidence="2 3">CBS 117635</strain>
    </source>
</reference>
<dbReference type="Proteomes" id="UP000326289">
    <property type="component" value="Unassembled WGS sequence"/>
</dbReference>
<evidence type="ECO:0000313" key="2">
    <source>
        <dbReference type="EMBL" id="KAB8277596.1"/>
    </source>
</evidence>
<proteinExistence type="predicted"/>
<keyword evidence="1" id="KW-1133">Transmembrane helix</keyword>
<keyword evidence="1" id="KW-0812">Transmembrane</keyword>
<organism evidence="2 3">
    <name type="scientific">Aspergillus minisclerotigenes</name>
    <dbReference type="NCBI Taxonomy" id="656917"/>
    <lineage>
        <taxon>Eukaryota</taxon>
        <taxon>Fungi</taxon>
        <taxon>Dikarya</taxon>
        <taxon>Ascomycota</taxon>
        <taxon>Pezizomycotina</taxon>
        <taxon>Eurotiomycetes</taxon>
        <taxon>Eurotiomycetidae</taxon>
        <taxon>Eurotiales</taxon>
        <taxon>Aspergillaceae</taxon>
        <taxon>Aspergillus</taxon>
        <taxon>Aspergillus subgen. Circumdati</taxon>
    </lineage>
</organism>
<dbReference type="AlphaFoldDB" id="A0A5N6JFF3"/>
<feature type="transmembrane region" description="Helical" evidence="1">
    <location>
        <begin position="20"/>
        <end position="40"/>
    </location>
</feature>
<keyword evidence="3" id="KW-1185">Reference proteome</keyword>
<evidence type="ECO:0000313" key="3">
    <source>
        <dbReference type="Proteomes" id="UP000326289"/>
    </source>
</evidence>
<keyword evidence="1" id="KW-0472">Membrane</keyword>
<feature type="transmembrane region" description="Helical" evidence="1">
    <location>
        <begin position="52"/>
        <end position="71"/>
    </location>
</feature>
<sequence length="76" mass="9188">MVAEDRRFGGELRWRRWFEVLFFLSILSFNNFVCLIIVYFRYGLCLDGRRKCWRVYLLIVALHCISGRVGLNFYSL</sequence>
<accession>A0A5N6JFF3</accession>
<name>A0A5N6JFF3_9EURO</name>
<gene>
    <name evidence="2" type="ORF">BDV30DRAFT_181648</name>
</gene>
<protein>
    <submittedName>
        <fullName evidence="2">Uncharacterized protein</fullName>
    </submittedName>
</protein>
<dbReference type="EMBL" id="ML732771">
    <property type="protein sequence ID" value="KAB8277596.1"/>
    <property type="molecule type" value="Genomic_DNA"/>
</dbReference>
<evidence type="ECO:0000256" key="1">
    <source>
        <dbReference type="SAM" id="Phobius"/>
    </source>
</evidence>